<accession>A0A5B7J9H6</accession>
<organism evidence="2 3">
    <name type="scientific">Portunus trituberculatus</name>
    <name type="common">Swimming crab</name>
    <name type="synonym">Neptunus trituberculatus</name>
    <dbReference type="NCBI Taxonomy" id="210409"/>
    <lineage>
        <taxon>Eukaryota</taxon>
        <taxon>Metazoa</taxon>
        <taxon>Ecdysozoa</taxon>
        <taxon>Arthropoda</taxon>
        <taxon>Crustacea</taxon>
        <taxon>Multicrustacea</taxon>
        <taxon>Malacostraca</taxon>
        <taxon>Eumalacostraca</taxon>
        <taxon>Eucarida</taxon>
        <taxon>Decapoda</taxon>
        <taxon>Pleocyemata</taxon>
        <taxon>Brachyura</taxon>
        <taxon>Eubrachyura</taxon>
        <taxon>Portunoidea</taxon>
        <taxon>Portunidae</taxon>
        <taxon>Portuninae</taxon>
        <taxon>Portunus</taxon>
    </lineage>
</organism>
<dbReference type="Proteomes" id="UP000324222">
    <property type="component" value="Unassembled WGS sequence"/>
</dbReference>
<evidence type="ECO:0000256" key="1">
    <source>
        <dbReference type="SAM" id="MobiDB-lite"/>
    </source>
</evidence>
<evidence type="ECO:0000313" key="2">
    <source>
        <dbReference type="EMBL" id="MPC91133.1"/>
    </source>
</evidence>
<feature type="region of interest" description="Disordered" evidence="1">
    <location>
        <begin position="1"/>
        <end position="37"/>
    </location>
</feature>
<feature type="compositionally biased region" description="Low complexity" evidence="1">
    <location>
        <begin position="12"/>
        <end position="25"/>
    </location>
</feature>
<name>A0A5B7J9H6_PORTR</name>
<keyword evidence="3" id="KW-1185">Reference proteome</keyword>
<proteinExistence type="predicted"/>
<dbReference type="EMBL" id="VSRR010086697">
    <property type="protein sequence ID" value="MPC91133.1"/>
    <property type="molecule type" value="Genomic_DNA"/>
</dbReference>
<dbReference type="AlphaFoldDB" id="A0A5B7J9H6"/>
<comment type="caution">
    <text evidence="2">The sequence shown here is derived from an EMBL/GenBank/DDBJ whole genome shotgun (WGS) entry which is preliminary data.</text>
</comment>
<reference evidence="2 3" key="1">
    <citation type="submission" date="2019-05" db="EMBL/GenBank/DDBJ databases">
        <title>Another draft genome of Portunus trituberculatus and its Hox gene families provides insights of decapod evolution.</title>
        <authorList>
            <person name="Jeong J.-H."/>
            <person name="Song I."/>
            <person name="Kim S."/>
            <person name="Choi T."/>
            <person name="Kim D."/>
            <person name="Ryu S."/>
            <person name="Kim W."/>
        </authorList>
    </citation>
    <scope>NUCLEOTIDE SEQUENCE [LARGE SCALE GENOMIC DNA]</scope>
    <source>
        <tissue evidence="2">Muscle</tissue>
    </source>
</reference>
<evidence type="ECO:0000313" key="3">
    <source>
        <dbReference type="Proteomes" id="UP000324222"/>
    </source>
</evidence>
<gene>
    <name evidence="2" type="ORF">E2C01_086150</name>
</gene>
<protein>
    <submittedName>
        <fullName evidence="2">Uncharacterized protein</fullName>
    </submittedName>
</protein>
<sequence>MPDRTVIRVPHHALPPAAPHTAPSLPRRPDLHSVQLGDNNPTVTALYDIHFSGTTFTRVGMSLFALRPSTPARLARPPPLMTCHSWFPHCGTQIQPGITLL</sequence>